<dbReference type="AlphaFoldDB" id="A0A9P6MDA3"/>
<dbReference type="EMBL" id="JAAAID010004461">
    <property type="protein sequence ID" value="KAF9993025.1"/>
    <property type="molecule type" value="Genomic_DNA"/>
</dbReference>
<comment type="caution">
    <text evidence="6">The sequence shown here is derived from an EMBL/GenBank/DDBJ whole genome shotgun (WGS) entry which is preliminary data.</text>
</comment>
<keyword evidence="2" id="KW-0067">ATP-binding</keyword>
<name>A0A9P6MDA3_9FUNG</name>
<dbReference type="Gene3D" id="3.40.50.300">
    <property type="entry name" value="P-loop containing nucleotide triphosphate hydrolases"/>
    <property type="match status" value="1"/>
</dbReference>
<dbReference type="InterPro" id="IPR003439">
    <property type="entry name" value="ABC_transporter-like_ATP-bd"/>
</dbReference>
<keyword evidence="7" id="KW-1185">Reference proteome</keyword>
<organism evidence="6 7">
    <name type="scientific">Entomortierella chlamydospora</name>
    <dbReference type="NCBI Taxonomy" id="101097"/>
    <lineage>
        <taxon>Eukaryota</taxon>
        <taxon>Fungi</taxon>
        <taxon>Fungi incertae sedis</taxon>
        <taxon>Mucoromycota</taxon>
        <taxon>Mortierellomycotina</taxon>
        <taxon>Mortierellomycetes</taxon>
        <taxon>Mortierellales</taxon>
        <taxon>Mortierellaceae</taxon>
        <taxon>Entomortierella</taxon>
    </lineage>
</organism>
<dbReference type="PANTHER" id="PTHR24223">
    <property type="entry name" value="ATP-BINDING CASSETTE SUB-FAMILY C"/>
    <property type="match status" value="1"/>
</dbReference>
<protein>
    <recommendedName>
        <fullName evidence="5">ABC transporter domain-containing protein</fullName>
    </recommendedName>
</protein>
<evidence type="ECO:0000259" key="5">
    <source>
        <dbReference type="Pfam" id="PF00005"/>
    </source>
</evidence>
<dbReference type="InterPro" id="IPR050173">
    <property type="entry name" value="ABC_transporter_C-like"/>
</dbReference>
<dbReference type="Pfam" id="PF00005">
    <property type="entry name" value="ABC_tran"/>
    <property type="match status" value="1"/>
</dbReference>
<accession>A0A9P6MDA3</accession>
<evidence type="ECO:0000313" key="7">
    <source>
        <dbReference type="Proteomes" id="UP000703661"/>
    </source>
</evidence>
<dbReference type="Proteomes" id="UP000703661">
    <property type="component" value="Unassembled WGS sequence"/>
</dbReference>
<dbReference type="SUPFAM" id="SSF52540">
    <property type="entry name" value="P-loop containing nucleoside triphosphate hydrolases"/>
    <property type="match status" value="1"/>
</dbReference>
<feature type="region of interest" description="Disordered" evidence="3">
    <location>
        <begin position="128"/>
        <end position="166"/>
    </location>
</feature>
<evidence type="ECO:0000256" key="1">
    <source>
        <dbReference type="ARBA" id="ARBA00022741"/>
    </source>
</evidence>
<keyword evidence="4" id="KW-1133">Transmembrane helix</keyword>
<evidence type="ECO:0000256" key="3">
    <source>
        <dbReference type="SAM" id="MobiDB-lite"/>
    </source>
</evidence>
<dbReference type="GO" id="GO:0016887">
    <property type="term" value="F:ATP hydrolysis activity"/>
    <property type="evidence" value="ECO:0007669"/>
    <property type="project" value="InterPro"/>
</dbReference>
<dbReference type="PANTHER" id="PTHR24223:SF415">
    <property type="entry name" value="FI20190P1"/>
    <property type="match status" value="1"/>
</dbReference>
<reference evidence="6" key="1">
    <citation type="journal article" date="2020" name="Fungal Divers.">
        <title>Resolving the Mortierellaceae phylogeny through synthesis of multi-gene phylogenetics and phylogenomics.</title>
        <authorList>
            <person name="Vandepol N."/>
            <person name="Liber J."/>
            <person name="Desiro A."/>
            <person name="Na H."/>
            <person name="Kennedy M."/>
            <person name="Barry K."/>
            <person name="Grigoriev I.V."/>
            <person name="Miller A.N."/>
            <person name="O'Donnell K."/>
            <person name="Stajich J.E."/>
            <person name="Bonito G."/>
        </authorList>
    </citation>
    <scope>NUCLEOTIDE SEQUENCE</scope>
    <source>
        <strain evidence="6">NRRL 2769</strain>
    </source>
</reference>
<sequence length="214" mass="24134">GVNLSGGQMQRISIARAIYANADVYIFDDPLSAVDAHVDRHIFEEAVTKILGGKTRILVTNGAIHLKEVNQIIVIKQGRISQDGTYEELMQDTQGDLHRMIAESKAIVSEESCNESAIDLGIEPEGLKAMTDKTKDEKEKLPMDSEERPTVQQRKSIKAGETEDLEEHNVVDDDVNSEGRVDHAVYKYYFRSMGYPLFFFFVLVCFAYLQWPMG</sequence>
<feature type="transmembrane region" description="Helical" evidence="4">
    <location>
        <begin position="193"/>
        <end position="211"/>
    </location>
</feature>
<evidence type="ECO:0000256" key="2">
    <source>
        <dbReference type="ARBA" id="ARBA00022840"/>
    </source>
</evidence>
<feature type="non-terminal residue" evidence="6">
    <location>
        <position position="1"/>
    </location>
</feature>
<dbReference type="InterPro" id="IPR027417">
    <property type="entry name" value="P-loop_NTPase"/>
</dbReference>
<dbReference type="GO" id="GO:0016020">
    <property type="term" value="C:membrane"/>
    <property type="evidence" value="ECO:0007669"/>
    <property type="project" value="TreeGrafter"/>
</dbReference>
<evidence type="ECO:0000256" key="4">
    <source>
        <dbReference type="SAM" id="Phobius"/>
    </source>
</evidence>
<feature type="compositionally biased region" description="Basic and acidic residues" evidence="3">
    <location>
        <begin position="130"/>
        <end position="149"/>
    </location>
</feature>
<keyword evidence="4" id="KW-0472">Membrane</keyword>
<evidence type="ECO:0000313" key="6">
    <source>
        <dbReference type="EMBL" id="KAF9993025.1"/>
    </source>
</evidence>
<proteinExistence type="predicted"/>
<gene>
    <name evidence="6" type="ORF">BGZ80_008308</name>
</gene>
<dbReference type="GO" id="GO:0042626">
    <property type="term" value="F:ATPase-coupled transmembrane transporter activity"/>
    <property type="evidence" value="ECO:0007669"/>
    <property type="project" value="TreeGrafter"/>
</dbReference>
<keyword evidence="4" id="KW-0812">Transmembrane</keyword>
<dbReference type="GO" id="GO:0005524">
    <property type="term" value="F:ATP binding"/>
    <property type="evidence" value="ECO:0007669"/>
    <property type="project" value="UniProtKB-KW"/>
</dbReference>
<keyword evidence="1" id="KW-0547">Nucleotide-binding</keyword>
<feature type="domain" description="ABC transporter" evidence="5">
    <location>
        <begin position="3"/>
        <end position="31"/>
    </location>
</feature>